<dbReference type="Proteomes" id="UP000005555">
    <property type="component" value="Unassembled WGS sequence"/>
</dbReference>
<protein>
    <submittedName>
        <fullName evidence="1">Uncharacterized protein</fullName>
    </submittedName>
</protein>
<proteinExistence type="predicted"/>
<reference evidence="1 2" key="1">
    <citation type="submission" date="2006-03" db="EMBL/GenBank/DDBJ databases">
        <authorList>
            <person name="Giovannoni S.J."/>
            <person name="Cho J.-C."/>
            <person name="Ferriera S."/>
            <person name="Johnson J."/>
            <person name="Kravitz S."/>
            <person name="Halpern A."/>
            <person name="Remington K."/>
            <person name="Beeson K."/>
            <person name="Tran B."/>
            <person name="Rogers Y.-H."/>
            <person name="Friedman R."/>
            <person name="Venter J.C."/>
        </authorList>
    </citation>
    <scope>NUCLEOTIDE SEQUENCE [LARGE SCALE GENOMIC DNA]</scope>
    <source>
        <strain evidence="1 2">HTCC2207</strain>
    </source>
</reference>
<dbReference type="OrthoDB" id="5935280at2"/>
<name>Q1YPW0_9GAMM</name>
<keyword evidence="2" id="KW-1185">Reference proteome</keyword>
<sequence>MQLEGEERITCDLPKEELQALNDYYSSMTSVEVGDRLYERTMWYCSAQNGWTIKGGAAAELYGIATNGWDQDSKKTSTDNVPSRSLLTSQFISNNKANETIGDCVLAGARKASLMSWLNDYNRNQVDDMVFEILKRQRLGEAKPPETNSEDWTANSNKYKADILKLQDSAQELRNYALKLGKYEDAEHLNAIVSCGGLSL</sequence>
<evidence type="ECO:0000313" key="1">
    <source>
        <dbReference type="EMBL" id="EAS46249.1"/>
    </source>
</evidence>
<dbReference type="AlphaFoldDB" id="Q1YPW0"/>
<accession>Q1YPW0</accession>
<comment type="caution">
    <text evidence="1">The sequence shown here is derived from an EMBL/GenBank/DDBJ whole genome shotgun (WGS) entry which is preliminary data.</text>
</comment>
<dbReference type="EMBL" id="AAPI01000008">
    <property type="protein sequence ID" value="EAS46249.1"/>
    <property type="molecule type" value="Genomic_DNA"/>
</dbReference>
<dbReference type="HOGENOM" id="CLU_1364559_0_0_6"/>
<organism evidence="1 2">
    <name type="scientific">gamma proteobacterium HTCC2207</name>
    <dbReference type="NCBI Taxonomy" id="314287"/>
    <lineage>
        <taxon>Bacteria</taxon>
        <taxon>Pseudomonadati</taxon>
        <taxon>Pseudomonadota</taxon>
        <taxon>Gammaproteobacteria</taxon>
        <taxon>Cellvibrionales</taxon>
        <taxon>Porticoccaceae</taxon>
        <taxon>SAR92 clade</taxon>
    </lineage>
</organism>
<gene>
    <name evidence="1" type="ORF">GB2207_05794</name>
</gene>
<evidence type="ECO:0000313" key="2">
    <source>
        <dbReference type="Proteomes" id="UP000005555"/>
    </source>
</evidence>